<keyword evidence="2" id="KW-0472">Membrane</keyword>
<keyword evidence="2" id="KW-1133">Transmembrane helix</keyword>
<feature type="region of interest" description="Disordered" evidence="1">
    <location>
        <begin position="1"/>
        <end position="104"/>
    </location>
</feature>
<feature type="region of interest" description="Disordered" evidence="1">
    <location>
        <begin position="196"/>
        <end position="231"/>
    </location>
</feature>
<feature type="region of interest" description="Disordered" evidence="1">
    <location>
        <begin position="257"/>
        <end position="289"/>
    </location>
</feature>
<dbReference type="OrthoDB" id="3535128at2"/>
<evidence type="ECO:0000313" key="3">
    <source>
        <dbReference type="EMBL" id="GES10104.1"/>
    </source>
</evidence>
<dbReference type="RefSeq" id="WP_155355579.1">
    <property type="nucleotide sequence ID" value="NZ_BAAAHL010000039.1"/>
</dbReference>
<dbReference type="EMBL" id="BLAE01000019">
    <property type="protein sequence ID" value="GES10104.1"/>
    <property type="molecule type" value="Genomic_DNA"/>
</dbReference>
<dbReference type="AlphaFoldDB" id="A0A5M3WMJ8"/>
<organism evidence="3 4">
    <name type="scientific">Acrocarpospora macrocephala</name>
    <dbReference type="NCBI Taxonomy" id="150177"/>
    <lineage>
        <taxon>Bacteria</taxon>
        <taxon>Bacillati</taxon>
        <taxon>Actinomycetota</taxon>
        <taxon>Actinomycetes</taxon>
        <taxon>Streptosporangiales</taxon>
        <taxon>Streptosporangiaceae</taxon>
        <taxon>Acrocarpospora</taxon>
    </lineage>
</organism>
<keyword evidence="2" id="KW-0812">Transmembrane</keyword>
<evidence type="ECO:0000313" key="4">
    <source>
        <dbReference type="Proteomes" id="UP000331127"/>
    </source>
</evidence>
<protein>
    <submittedName>
        <fullName evidence="3">Uncharacterized protein</fullName>
    </submittedName>
</protein>
<reference evidence="3 4" key="1">
    <citation type="submission" date="2019-10" db="EMBL/GenBank/DDBJ databases">
        <title>Whole genome shotgun sequence of Acrocarpospora macrocephala NBRC 16266.</title>
        <authorList>
            <person name="Ichikawa N."/>
            <person name="Kimura A."/>
            <person name="Kitahashi Y."/>
            <person name="Komaki H."/>
            <person name="Oguchi A."/>
        </authorList>
    </citation>
    <scope>NUCLEOTIDE SEQUENCE [LARGE SCALE GENOMIC DNA]</scope>
    <source>
        <strain evidence="3 4">NBRC 16266</strain>
    </source>
</reference>
<sequence>MDGRDSGDDTRGWFVPPPTQPSDLDITYAGPLPSLAPPLRGRRIPPQDRQVWPPPPPPPEDDEGYSTQPFPIVAAERRPLPPQTLPIPTPEPAPEPTAPPRRGRSVALRSAGAFLAVLLAVGIPTYVGYRAYVYGTGEADIVHVVQPGATGEFRHVAWQASVERIPDPSGKPELPERQWVRLVITRTAQDAEGAIRHGTPKVDLRDGAGRSWRTESLSDETPPETADNRIGQPYRMELVAVVPPAVADTVEVHLRPSNYRSVPGQSVEDMLKESEQRDEPDQDVLRFLR</sequence>
<proteinExistence type="predicted"/>
<dbReference type="Proteomes" id="UP000331127">
    <property type="component" value="Unassembled WGS sequence"/>
</dbReference>
<feature type="transmembrane region" description="Helical" evidence="2">
    <location>
        <begin position="111"/>
        <end position="129"/>
    </location>
</feature>
<gene>
    <name evidence="3" type="ORF">Amac_037010</name>
</gene>
<feature type="compositionally biased region" description="Pro residues" evidence="1">
    <location>
        <begin position="80"/>
        <end position="99"/>
    </location>
</feature>
<evidence type="ECO:0000256" key="1">
    <source>
        <dbReference type="SAM" id="MobiDB-lite"/>
    </source>
</evidence>
<feature type="compositionally biased region" description="Basic and acidic residues" evidence="1">
    <location>
        <begin position="269"/>
        <end position="289"/>
    </location>
</feature>
<keyword evidence="4" id="KW-1185">Reference proteome</keyword>
<feature type="compositionally biased region" description="Basic and acidic residues" evidence="1">
    <location>
        <begin position="1"/>
        <end position="11"/>
    </location>
</feature>
<comment type="caution">
    <text evidence="3">The sequence shown here is derived from an EMBL/GenBank/DDBJ whole genome shotgun (WGS) entry which is preliminary data.</text>
</comment>
<accession>A0A5M3WMJ8</accession>
<evidence type="ECO:0000256" key="2">
    <source>
        <dbReference type="SAM" id="Phobius"/>
    </source>
</evidence>
<name>A0A5M3WMJ8_9ACTN</name>